<evidence type="ECO:0000256" key="3">
    <source>
        <dbReference type="ARBA" id="ARBA00023163"/>
    </source>
</evidence>
<accession>A0ABW3F7G6</accession>
<name>A0ABW3F7G6_9PROT</name>
<dbReference type="EMBL" id="JBHTKB010000002">
    <property type="protein sequence ID" value="MFD0914215.1"/>
    <property type="molecule type" value="Genomic_DNA"/>
</dbReference>
<keyword evidence="2" id="KW-0731">Sigma factor</keyword>
<dbReference type="SUPFAM" id="SSF88659">
    <property type="entry name" value="Sigma3 and sigma4 domains of RNA polymerase sigma factors"/>
    <property type="match status" value="1"/>
</dbReference>
<dbReference type="RefSeq" id="WP_379057802.1">
    <property type="nucleotide sequence ID" value="NZ_JBHTKB010000002.1"/>
</dbReference>
<dbReference type="InterPro" id="IPR014284">
    <property type="entry name" value="RNA_pol_sigma-70_dom"/>
</dbReference>
<keyword evidence="3" id="KW-0804">Transcription</keyword>
<dbReference type="InterPro" id="IPR036388">
    <property type="entry name" value="WH-like_DNA-bd_sf"/>
</dbReference>
<evidence type="ECO:0000256" key="1">
    <source>
        <dbReference type="ARBA" id="ARBA00023015"/>
    </source>
</evidence>
<dbReference type="Gene3D" id="1.10.10.10">
    <property type="entry name" value="Winged helix-like DNA-binding domain superfamily/Winged helix DNA-binding domain"/>
    <property type="match status" value="1"/>
</dbReference>
<protein>
    <submittedName>
        <fullName evidence="5">RNA polymerase sigma factor</fullName>
    </submittedName>
</protein>
<gene>
    <name evidence="5" type="ORF">ACFQ1Z_11700</name>
</gene>
<reference evidence="6" key="1">
    <citation type="journal article" date="2019" name="Int. J. Syst. Evol. Microbiol.">
        <title>The Global Catalogue of Microorganisms (GCM) 10K type strain sequencing project: providing services to taxonomists for standard genome sequencing and annotation.</title>
        <authorList>
            <consortium name="The Broad Institute Genomics Platform"/>
            <consortium name="The Broad Institute Genome Sequencing Center for Infectious Disease"/>
            <person name="Wu L."/>
            <person name="Ma J."/>
        </authorList>
    </citation>
    <scope>NUCLEOTIDE SEQUENCE [LARGE SCALE GENOMIC DNA]</scope>
    <source>
        <strain evidence="6">CCUG 58412</strain>
    </source>
</reference>
<keyword evidence="6" id="KW-1185">Reference proteome</keyword>
<dbReference type="PANTHER" id="PTHR43133">
    <property type="entry name" value="RNA POLYMERASE ECF-TYPE SIGMA FACTO"/>
    <property type="match status" value="1"/>
</dbReference>
<evidence type="ECO:0000259" key="4">
    <source>
        <dbReference type="Pfam" id="PF08281"/>
    </source>
</evidence>
<evidence type="ECO:0000313" key="6">
    <source>
        <dbReference type="Proteomes" id="UP001597128"/>
    </source>
</evidence>
<dbReference type="NCBIfam" id="TIGR02937">
    <property type="entry name" value="sigma70-ECF"/>
    <property type="match status" value="1"/>
</dbReference>
<dbReference type="Proteomes" id="UP001597128">
    <property type="component" value="Unassembled WGS sequence"/>
</dbReference>
<organism evidence="5 6">
    <name type="scientific">Methylophilus luteus</name>
    <dbReference type="NCBI Taxonomy" id="640108"/>
    <lineage>
        <taxon>Bacteria</taxon>
        <taxon>Pseudomonadati</taxon>
        <taxon>Pseudomonadota</taxon>
        <taxon>Betaproteobacteria</taxon>
        <taxon>Nitrosomonadales</taxon>
        <taxon>Methylophilaceae</taxon>
        <taxon>Methylophilus</taxon>
    </lineage>
</organism>
<dbReference type="InterPro" id="IPR013324">
    <property type="entry name" value="RNA_pol_sigma_r3/r4-like"/>
</dbReference>
<dbReference type="Pfam" id="PF08281">
    <property type="entry name" value="Sigma70_r4_2"/>
    <property type="match status" value="1"/>
</dbReference>
<dbReference type="InterPro" id="IPR013249">
    <property type="entry name" value="RNA_pol_sigma70_r4_t2"/>
</dbReference>
<dbReference type="InterPro" id="IPR039425">
    <property type="entry name" value="RNA_pol_sigma-70-like"/>
</dbReference>
<evidence type="ECO:0000313" key="5">
    <source>
        <dbReference type="EMBL" id="MFD0914215.1"/>
    </source>
</evidence>
<evidence type="ECO:0000256" key="2">
    <source>
        <dbReference type="ARBA" id="ARBA00023082"/>
    </source>
</evidence>
<proteinExistence type="predicted"/>
<dbReference type="PANTHER" id="PTHR43133:SF63">
    <property type="entry name" value="RNA POLYMERASE SIGMA FACTOR FECI-RELATED"/>
    <property type="match status" value="1"/>
</dbReference>
<keyword evidence="1" id="KW-0805">Transcription regulation</keyword>
<feature type="domain" description="RNA polymerase sigma factor 70 region 4 type 2" evidence="4">
    <location>
        <begin position="114"/>
        <end position="166"/>
    </location>
</feature>
<sequence>MNSLIEWHGINLRWAYSELLPAIYNDIRCRHKAYDILHDALLKFAISPTAINLEKPHAYLRVIAQNLANEDRRINKKLIAFSSTEEFSLPEFINDPTRVAPSPEELISLKQRLEALQKVINRLPPKCREAFWLYRVEQLTLKEIADKLSITVNMVSRHITRAMLDLTRLQDQIR</sequence>
<comment type="caution">
    <text evidence="5">The sequence shown here is derived from an EMBL/GenBank/DDBJ whole genome shotgun (WGS) entry which is preliminary data.</text>
</comment>